<proteinExistence type="predicted"/>
<evidence type="ECO:0000313" key="3">
    <source>
        <dbReference type="Proteomes" id="UP000298602"/>
    </source>
</evidence>
<dbReference type="InterPro" id="IPR037171">
    <property type="entry name" value="NagB/RpiA_transferase-like"/>
</dbReference>
<dbReference type="PANTHER" id="PTHR36179">
    <property type="entry name" value="LUD_DOM DOMAIN-CONTAINING PROTEIN"/>
    <property type="match status" value="1"/>
</dbReference>
<dbReference type="SUPFAM" id="SSF100950">
    <property type="entry name" value="NagB/RpiA/CoA transferase-like"/>
    <property type="match status" value="1"/>
</dbReference>
<reference evidence="2 3" key="1">
    <citation type="submission" date="2019-05" db="EMBL/GenBank/DDBJ databases">
        <title>The Complete Genome Sequence of the n-alkane-degrading Desulfoglaeba alkanexedens ALDC reveals multiple alkylsuccinate synthase gene clusters.</title>
        <authorList>
            <person name="Callaghan A.V."/>
            <person name="Davidova I.A."/>
            <person name="Duncan K.E."/>
            <person name="Morris B."/>
            <person name="McInerney M.J."/>
        </authorList>
    </citation>
    <scope>NUCLEOTIDE SEQUENCE [LARGE SCALE GENOMIC DNA]</scope>
    <source>
        <strain evidence="2 3">ALDC</strain>
    </source>
</reference>
<evidence type="ECO:0000313" key="2">
    <source>
        <dbReference type="EMBL" id="QCQ21273.1"/>
    </source>
</evidence>
<dbReference type="PIRSF" id="PIRSF020269">
    <property type="entry name" value="DUF1121"/>
    <property type="match status" value="1"/>
</dbReference>
<feature type="domain" description="LUD" evidence="1">
    <location>
        <begin position="13"/>
        <end position="211"/>
    </location>
</feature>
<dbReference type="RefSeq" id="WP_137423242.1">
    <property type="nucleotide sequence ID" value="NZ_CP040098.1"/>
</dbReference>
<dbReference type="Pfam" id="PF02589">
    <property type="entry name" value="LUD_dom"/>
    <property type="match status" value="1"/>
</dbReference>
<dbReference type="Proteomes" id="UP000298602">
    <property type="component" value="Chromosome"/>
</dbReference>
<dbReference type="Gene3D" id="3.40.50.10420">
    <property type="entry name" value="NagB/RpiA/CoA transferase-like"/>
    <property type="match status" value="1"/>
</dbReference>
<organism evidence="2 3">
    <name type="scientific">Desulfoglaeba alkanexedens ALDC</name>
    <dbReference type="NCBI Taxonomy" id="980445"/>
    <lineage>
        <taxon>Bacteria</taxon>
        <taxon>Pseudomonadati</taxon>
        <taxon>Thermodesulfobacteriota</taxon>
        <taxon>Syntrophobacteria</taxon>
        <taxon>Syntrophobacterales</taxon>
        <taxon>Syntrophobacteraceae</taxon>
        <taxon>Desulfoglaeba</taxon>
    </lineage>
</organism>
<dbReference type="EMBL" id="CP040098">
    <property type="protein sequence ID" value="QCQ21273.1"/>
    <property type="molecule type" value="Genomic_DNA"/>
</dbReference>
<dbReference type="InterPro" id="IPR024185">
    <property type="entry name" value="FTHF_cligase-like_sf"/>
</dbReference>
<sequence length="217" mass="24302">MERPTENYWQLRLEKTRKALEANNFQVYTAEDGSAAARIVMDQILPETGARSVSWGGSGTFTSTGLYDTLRRRSDLEIIDTFEKDLSDTERIERRRRALLVDLFVTGTNAVTETGLLVNLDMIGNRVAAITFGPKNVAILVGRNKIVPDLEEAMMRVKGYAAPVNAMRLDKKTPCAKTSYCEDCNSPDRICNHWTITEKAFPKGRIKVVLINESLGI</sequence>
<dbReference type="AlphaFoldDB" id="A0A4P8L150"/>
<protein>
    <submittedName>
        <fullName evidence="2">Lactate utilization protein</fullName>
    </submittedName>
</protein>
<dbReference type="InterPro" id="IPR009501">
    <property type="entry name" value="UCP020269"/>
</dbReference>
<evidence type="ECO:0000259" key="1">
    <source>
        <dbReference type="Pfam" id="PF02589"/>
    </source>
</evidence>
<dbReference type="KEGG" id="dax:FDQ92_03170"/>
<name>A0A4P8L150_9BACT</name>
<reference evidence="2 3" key="2">
    <citation type="submission" date="2019-05" db="EMBL/GenBank/DDBJ databases">
        <authorList>
            <person name="Suflita J.M."/>
            <person name="Marks C.R."/>
        </authorList>
    </citation>
    <scope>NUCLEOTIDE SEQUENCE [LARGE SCALE GENOMIC DNA]</scope>
    <source>
        <strain evidence="2 3">ALDC</strain>
    </source>
</reference>
<gene>
    <name evidence="2" type="ORF">FDQ92_03170</name>
</gene>
<keyword evidence="3" id="KW-1185">Reference proteome</keyword>
<dbReference type="PANTHER" id="PTHR36179:SF2">
    <property type="entry name" value="LUD DOMAIN-CONTAINING PROTEIN"/>
    <property type="match status" value="1"/>
</dbReference>
<dbReference type="InterPro" id="IPR003741">
    <property type="entry name" value="LUD_dom"/>
</dbReference>
<accession>A0A4P8L150</accession>
<dbReference type="OrthoDB" id="9809147at2"/>